<evidence type="ECO:0000313" key="3">
    <source>
        <dbReference type="EMBL" id="CAL5226705.1"/>
    </source>
</evidence>
<dbReference type="PROSITE" id="PS00036">
    <property type="entry name" value="BZIP_BASIC"/>
    <property type="match status" value="1"/>
</dbReference>
<evidence type="ECO:0000313" key="4">
    <source>
        <dbReference type="Proteomes" id="UP001497392"/>
    </source>
</evidence>
<sequence length="275" mass="30605">MSQIAVLWRPSDNVGPGNKALKEAGGEANLSQRWECCQEVETTCSTLDYSGKTSGRLQQSEPQGKCNNEVKGVTTKRKVGRPIAYQGEPDSPDLEPEQRQIILRRIANRRSAQRGRERRQNEIDNLAKRNLETEASNTALKAKARASELKERTTCRELEQLKECVRELTVKNGRMQHDIARLTSALAERRQARLLVSDHTTIRGSAAPALLSVPPIPMLSSTFVSVPEGPLPPGHALDLPQPFSTLPVSSLPFAGELPLPYMPEHFLQELLHMIY</sequence>
<proteinExistence type="predicted"/>
<dbReference type="InterPro" id="IPR004827">
    <property type="entry name" value="bZIP"/>
</dbReference>
<keyword evidence="4" id="KW-1185">Reference proteome</keyword>
<gene>
    <name evidence="3" type="primary">g9556</name>
    <name evidence="3" type="ORF">VP750_LOCUS8611</name>
</gene>
<feature type="domain" description="BZIP" evidence="2">
    <location>
        <begin position="104"/>
        <end position="118"/>
    </location>
</feature>
<accession>A0ABP1G5S0</accession>
<feature type="region of interest" description="Disordered" evidence="1">
    <location>
        <begin position="51"/>
        <end position="127"/>
    </location>
</feature>
<comment type="caution">
    <text evidence="3">The sequence shown here is derived from an EMBL/GenBank/DDBJ whole genome shotgun (WGS) entry which is preliminary data.</text>
</comment>
<evidence type="ECO:0000256" key="1">
    <source>
        <dbReference type="SAM" id="MobiDB-lite"/>
    </source>
</evidence>
<dbReference type="Proteomes" id="UP001497392">
    <property type="component" value="Unassembled WGS sequence"/>
</dbReference>
<feature type="compositionally biased region" description="Polar residues" evidence="1">
    <location>
        <begin position="51"/>
        <end position="66"/>
    </location>
</feature>
<organism evidence="3 4">
    <name type="scientific">Coccomyxa viridis</name>
    <dbReference type="NCBI Taxonomy" id="1274662"/>
    <lineage>
        <taxon>Eukaryota</taxon>
        <taxon>Viridiplantae</taxon>
        <taxon>Chlorophyta</taxon>
        <taxon>core chlorophytes</taxon>
        <taxon>Trebouxiophyceae</taxon>
        <taxon>Trebouxiophyceae incertae sedis</taxon>
        <taxon>Coccomyxaceae</taxon>
        <taxon>Coccomyxa</taxon>
    </lineage>
</organism>
<dbReference type="EMBL" id="CAXHTA020000016">
    <property type="protein sequence ID" value="CAL5226705.1"/>
    <property type="molecule type" value="Genomic_DNA"/>
</dbReference>
<name>A0ABP1G5S0_9CHLO</name>
<reference evidence="3 4" key="1">
    <citation type="submission" date="2024-06" db="EMBL/GenBank/DDBJ databases">
        <authorList>
            <person name="Kraege A."/>
            <person name="Thomma B."/>
        </authorList>
    </citation>
    <scope>NUCLEOTIDE SEQUENCE [LARGE SCALE GENOMIC DNA]</scope>
</reference>
<protein>
    <submittedName>
        <fullName evidence="3">G9556 protein</fullName>
    </submittedName>
</protein>
<feature type="compositionally biased region" description="Basic and acidic residues" evidence="1">
    <location>
        <begin position="114"/>
        <end position="127"/>
    </location>
</feature>
<evidence type="ECO:0000259" key="2">
    <source>
        <dbReference type="PROSITE" id="PS00036"/>
    </source>
</evidence>